<evidence type="ECO:0000313" key="2">
    <source>
        <dbReference type="EMBL" id="MFE8699556.1"/>
    </source>
</evidence>
<organism evidence="2 3">
    <name type="scientific">Cytobacillus spartinae</name>
    <dbReference type="NCBI Taxonomy" id="3299023"/>
    <lineage>
        <taxon>Bacteria</taxon>
        <taxon>Bacillati</taxon>
        <taxon>Bacillota</taxon>
        <taxon>Bacilli</taxon>
        <taxon>Bacillales</taxon>
        <taxon>Bacillaceae</taxon>
        <taxon>Cytobacillus</taxon>
    </lineage>
</organism>
<feature type="domain" description="GAF" evidence="1">
    <location>
        <begin position="13"/>
        <end position="139"/>
    </location>
</feature>
<sequence length="149" mass="16659">MMENSTMYQPIAFVCEELRTEIGCDFVGLAFQNNVGPDIRWLFAAGNCNEKYKKITVRYGKGIAGRVISTGSPMSINDFPNNILGKALEYPIMLAEKLLFAYAVPIHYKGIPKGVLLVGRRNEQSISDNEEALVRETARKLEELLTSLL</sequence>
<dbReference type="Gene3D" id="3.30.450.40">
    <property type="match status" value="1"/>
</dbReference>
<name>A0ABW6K5V3_9BACI</name>
<dbReference type="EMBL" id="JBIACK010000001">
    <property type="protein sequence ID" value="MFE8699556.1"/>
    <property type="molecule type" value="Genomic_DNA"/>
</dbReference>
<evidence type="ECO:0000313" key="3">
    <source>
        <dbReference type="Proteomes" id="UP001601059"/>
    </source>
</evidence>
<dbReference type="InterPro" id="IPR029016">
    <property type="entry name" value="GAF-like_dom_sf"/>
</dbReference>
<protein>
    <submittedName>
        <fullName evidence="2">GAF domain-containing protein</fullName>
    </submittedName>
</protein>
<keyword evidence="3" id="KW-1185">Reference proteome</keyword>
<gene>
    <name evidence="2" type="ORF">ACFYKX_02845</name>
</gene>
<dbReference type="Proteomes" id="UP001601059">
    <property type="component" value="Unassembled WGS sequence"/>
</dbReference>
<reference evidence="2 3" key="1">
    <citation type="submission" date="2024-08" db="EMBL/GenBank/DDBJ databases">
        <title>Two novel Cytobacillus novel species.</title>
        <authorList>
            <person name="Liu G."/>
        </authorList>
    </citation>
    <scope>NUCLEOTIDE SEQUENCE [LARGE SCALE GENOMIC DNA]</scope>
    <source>
        <strain evidence="2 3">FJAT-54145</strain>
    </source>
</reference>
<dbReference type="Pfam" id="PF13185">
    <property type="entry name" value="GAF_2"/>
    <property type="match status" value="1"/>
</dbReference>
<evidence type="ECO:0000259" key="1">
    <source>
        <dbReference type="Pfam" id="PF13185"/>
    </source>
</evidence>
<accession>A0ABW6K5V3</accession>
<dbReference type="SUPFAM" id="SSF55781">
    <property type="entry name" value="GAF domain-like"/>
    <property type="match status" value="1"/>
</dbReference>
<proteinExistence type="predicted"/>
<dbReference type="InterPro" id="IPR003018">
    <property type="entry name" value="GAF"/>
</dbReference>
<comment type="caution">
    <text evidence="2">The sequence shown here is derived from an EMBL/GenBank/DDBJ whole genome shotgun (WGS) entry which is preliminary data.</text>
</comment>
<dbReference type="RefSeq" id="WP_389357851.1">
    <property type="nucleotide sequence ID" value="NZ_JBIACK010000001.1"/>
</dbReference>